<dbReference type="RefSeq" id="WP_380923760.1">
    <property type="nucleotide sequence ID" value="NZ_JBHUPE010000012.1"/>
</dbReference>
<dbReference type="EMBL" id="JBHUPE010000012">
    <property type="protein sequence ID" value="MFD2906609.1"/>
    <property type="molecule type" value="Genomic_DNA"/>
</dbReference>
<comment type="caution">
    <text evidence="1">The sequence shown here is derived from an EMBL/GenBank/DDBJ whole genome shotgun (WGS) entry which is preliminary data.</text>
</comment>
<evidence type="ECO:0000313" key="2">
    <source>
        <dbReference type="Proteomes" id="UP001597509"/>
    </source>
</evidence>
<reference evidence="2" key="1">
    <citation type="journal article" date="2019" name="Int. J. Syst. Evol. Microbiol.">
        <title>The Global Catalogue of Microorganisms (GCM) 10K type strain sequencing project: providing services to taxonomists for standard genome sequencing and annotation.</title>
        <authorList>
            <consortium name="The Broad Institute Genomics Platform"/>
            <consortium name="The Broad Institute Genome Sequencing Center for Infectious Disease"/>
            <person name="Wu L."/>
            <person name="Ma J."/>
        </authorList>
    </citation>
    <scope>NUCLEOTIDE SEQUENCE [LARGE SCALE GENOMIC DNA]</scope>
    <source>
        <strain evidence="2">KCTC 22209</strain>
    </source>
</reference>
<organism evidence="1 2">
    <name type="scientific">Sphingobacterium anhuiense</name>
    <dbReference type="NCBI Taxonomy" id="493780"/>
    <lineage>
        <taxon>Bacteria</taxon>
        <taxon>Pseudomonadati</taxon>
        <taxon>Bacteroidota</taxon>
        <taxon>Sphingobacteriia</taxon>
        <taxon>Sphingobacteriales</taxon>
        <taxon>Sphingobacteriaceae</taxon>
        <taxon>Sphingobacterium</taxon>
    </lineage>
</organism>
<protein>
    <recommendedName>
        <fullName evidence="3">DUF5018 domain-containing protein</fullName>
    </recommendedName>
</protein>
<sequence length="325" mass="36017">MLLSLSKKQIRSFQLLAIFILTMTCWSCKKETPDLPYKDIESFSIRDASGNTLSASIVEDRIILYWPPLVDQPESITPTIKVSEMATITPASGTSIELQLEKPIIYTVRAQDGSSKNYTLSFQVNQPQVQAKLNDPINTYYLNEPEKGTFTFVGENIIPNETQTKGYLIDKDGKETLLSLNTALTYFIAKFTAPDNLKAGSSYQVKLVSGRFSVLSDPFEVLLPGLSALIKSNVAYNATKGQNLVVPLVSKILYELYFKSDFDHFVAVDNLNNSYKITNAIVDVTNLTVSLPIPTTVLGNKITVLKIMDKSGKILTESNYSIAVN</sequence>
<proteinExistence type="predicted"/>
<dbReference type="Gene3D" id="2.60.40.2340">
    <property type="match status" value="1"/>
</dbReference>
<dbReference type="Proteomes" id="UP001597509">
    <property type="component" value="Unassembled WGS sequence"/>
</dbReference>
<evidence type="ECO:0000313" key="1">
    <source>
        <dbReference type="EMBL" id="MFD2906609.1"/>
    </source>
</evidence>
<evidence type="ECO:0008006" key="3">
    <source>
        <dbReference type="Google" id="ProtNLM"/>
    </source>
</evidence>
<name>A0ABW5Z1J9_9SPHI</name>
<keyword evidence="2" id="KW-1185">Reference proteome</keyword>
<gene>
    <name evidence="1" type="ORF">ACFS6I_21965</name>
</gene>
<accession>A0ABW5Z1J9</accession>